<accession>A0A3P7P3L0</accession>
<organism evidence="1 2">
    <name type="scientific">Petrocella atlantisensis</name>
    <dbReference type="NCBI Taxonomy" id="2173034"/>
    <lineage>
        <taxon>Bacteria</taxon>
        <taxon>Bacillati</taxon>
        <taxon>Bacillota</taxon>
        <taxon>Clostridia</taxon>
        <taxon>Lachnospirales</taxon>
        <taxon>Vallitaleaceae</taxon>
        <taxon>Petrocella</taxon>
    </lineage>
</organism>
<name>A0A3P7P3L0_9FIRM</name>
<reference evidence="1 2" key="1">
    <citation type="submission" date="2018-09" db="EMBL/GenBank/DDBJ databases">
        <authorList>
            <person name="Postec A."/>
        </authorList>
    </citation>
    <scope>NUCLEOTIDE SEQUENCE [LARGE SCALE GENOMIC DNA]</scope>
    <source>
        <strain evidence="1">70B-A</strain>
    </source>
</reference>
<evidence type="ECO:0000313" key="1">
    <source>
        <dbReference type="EMBL" id="VDN48110.1"/>
    </source>
</evidence>
<dbReference type="RefSeq" id="WP_125137296.1">
    <property type="nucleotide sequence ID" value="NZ_LR130778.1"/>
</dbReference>
<dbReference type="EMBL" id="LR130778">
    <property type="protein sequence ID" value="VDN48110.1"/>
    <property type="molecule type" value="Genomic_DNA"/>
</dbReference>
<protein>
    <submittedName>
        <fullName evidence="1">Uncharacterized protein</fullName>
    </submittedName>
</protein>
<dbReference type="AlphaFoldDB" id="A0A3P7P3L0"/>
<evidence type="ECO:0000313" key="2">
    <source>
        <dbReference type="Proteomes" id="UP000279029"/>
    </source>
</evidence>
<dbReference type="KEGG" id="cbar:PATL70BA_2220"/>
<dbReference type="OrthoDB" id="1767083at2"/>
<gene>
    <name evidence="1" type="ORF">PATL70BA_2220</name>
</gene>
<proteinExistence type="predicted"/>
<keyword evidence="2" id="KW-1185">Reference proteome</keyword>
<dbReference type="Proteomes" id="UP000279029">
    <property type="component" value="Chromosome"/>
</dbReference>
<sequence>MAFPIFFVWFIIGIFIFRHHLKKGSKIEDAAHDAFWKREASSLVVRKRDLNPSDYIQTSLSSNLKMDSAFFDKIQAPDLYRQQKYVFDLSQKPMVNFQDLDNADIRLQFGTATITTIEAYENNYVQYIKTLHSLAKGLFAAGQEDLARQYLEEGLTVGTDISGNYTLLATIYKRHQQEDAIAHLYEIAKNLNTLTKTKLLKELDQIKQGKETN</sequence>